<dbReference type="Pfam" id="PF01612">
    <property type="entry name" value="DNA_pol_A_exo1"/>
    <property type="match status" value="1"/>
</dbReference>
<sequence length="245" mass="27975">MAILWLKLALLVRLGGSFTIRYCSYKNQPSFLFKLYSTAIQFEDPELAVFKGKNIIIDNTNVNEYNTSVEQILNTRCVGFDLEYLPDYYASIREISDRRKPSLVQICGDSTCLIYLIYKIGYIPLSLLNILNNTNILKVSHGAPSDMLLLYRHFGTICTNFVDLLKICRENKIHPTTLQNATAHVLNLKLSKRQQCSNWEAKTLTTEQIAYASTDAWVTRQIYLQLSPSKVDKLFINSNGEIETA</sequence>
<dbReference type="KEGG" id="beq:BEWA_018250"/>
<dbReference type="InterPro" id="IPR036397">
    <property type="entry name" value="RNaseH_sf"/>
</dbReference>
<dbReference type="EMBL" id="CP001669">
    <property type="protein sequence ID" value="AFZ78982.1"/>
    <property type="molecule type" value="Genomic_DNA"/>
</dbReference>
<dbReference type="GeneID" id="15807216"/>
<keyword evidence="5" id="KW-0269">Exonuclease</keyword>
<dbReference type="OrthoDB" id="1920326at2759"/>
<evidence type="ECO:0000313" key="6">
    <source>
        <dbReference type="Proteomes" id="UP000031512"/>
    </source>
</evidence>
<dbReference type="STRING" id="1537102.L0ATL2"/>
<dbReference type="GO" id="GO:0008408">
    <property type="term" value="F:3'-5' exonuclease activity"/>
    <property type="evidence" value="ECO:0007669"/>
    <property type="project" value="InterPro"/>
</dbReference>
<dbReference type="AlphaFoldDB" id="L0ATL2"/>
<dbReference type="GO" id="GO:0005737">
    <property type="term" value="C:cytoplasm"/>
    <property type="evidence" value="ECO:0007669"/>
    <property type="project" value="TreeGrafter"/>
</dbReference>
<dbReference type="SUPFAM" id="SSF53098">
    <property type="entry name" value="Ribonuclease H-like"/>
    <property type="match status" value="1"/>
</dbReference>
<feature type="chain" id="PRO_5003939254" evidence="3">
    <location>
        <begin position="18"/>
        <end position="245"/>
    </location>
</feature>
<dbReference type="Gene3D" id="3.30.420.10">
    <property type="entry name" value="Ribonuclease H-like superfamily/Ribonuclease H"/>
    <property type="match status" value="1"/>
</dbReference>
<dbReference type="eggNOG" id="KOG4373">
    <property type="taxonomic scope" value="Eukaryota"/>
</dbReference>
<dbReference type="InterPro" id="IPR051132">
    <property type="entry name" value="3-5_Exonuclease_domain"/>
</dbReference>
<keyword evidence="3" id="KW-0732">Signal</keyword>
<dbReference type="GO" id="GO:0006139">
    <property type="term" value="P:nucleobase-containing compound metabolic process"/>
    <property type="evidence" value="ECO:0007669"/>
    <property type="project" value="InterPro"/>
</dbReference>
<feature type="domain" description="3'-5' exonuclease" evidence="4">
    <location>
        <begin position="53"/>
        <end position="231"/>
    </location>
</feature>
<evidence type="ECO:0000256" key="1">
    <source>
        <dbReference type="ARBA" id="ARBA00022722"/>
    </source>
</evidence>
<name>L0ATL2_THEEQ</name>
<keyword evidence="2" id="KW-0378">Hydrolase</keyword>
<dbReference type="CDD" id="cd06141">
    <property type="entry name" value="WRN_exo"/>
    <property type="match status" value="1"/>
</dbReference>
<proteinExistence type="predicted"/>
<dbReference type="SMART" id="SM00474">
    <property type="entry name" value="35EXOc"/>
    <property type="match status" value="1"/>
</dbReference>
<dbReference type="PANTHER" id="PTHR13620:SF104">
    <property type="entry name" value="EXONUCLEASE 3'-5' DOMAIN-CONTAINING PROTEIN 2"/>
    <property type="match status" value="1"/>
</dbReference>
<accession>L0ATL2</accession>
<evidence type="ECO:0000256" key="3">
    <source>
        <dbReference type="SAM" id="SignalP"/>
    </source>
</evidence>
<keyword evidence="6" id="KW-1185">Reference proteome</keyword>
<dbReference type="GO" id="GO:0003676">
    <property type="term" value="F:nucleic acid binding"/>
    <property type="evidence" value="ECO:0007669"/>
    <property type="project" value="InterPro"/>
</dbReference>
<keyword evidence="1" id="KW-0540">Nuclease</keyword>
<evidence type="ECO:0000259" key="4">
    <source>
        <dbReference type="SMART" id="SM00474"/>
    </source>
</evidence>
<gene>
    <name evidence="5" type="ORF">BEWA_018250</name>
</gene>
<organism evidence="5 6">
    <name type="scientific">Theileria equi strain WA</name>
    <dbReference type="NCBI Taxonomy" id="1537102"/>
    <lineage>
        <taxon>Eukaryota</taxon>
        <taxon>Sar</taxon>
        <taxon>Alveolata</taxon>
        <taxon>Apicomplexa</taxon>
        <taxon>Aconoidasida</taxon>
        <taxon>Piroplasmida</taxon>
        <taxon>Theileriidae</taxon>
        <taxon>Theileria</taxon>
    </lineage>
</organism>
<dbReference type="RefSeq" id="XP_004828648.1">
    <property type="nucleotide sequence ID" value="XM_004828591.1"/>
</dbReference>
<dbReference type="Proteomes" id="UP000031512">
    <property type="component" value="Chromosome 1"/>
</dbReference>
<dbReference type="VEuPathDB" id="PiroplasmaDB:BEWA_018250"/>
<dbReference type="InterPro" id="IPR002562">
    <property type="entry name" value="3'-5'_exonuclease_dom"/>
</dbReference>
<evidence type="ECO:0000256" key="2">
    <source>
        <dbReference type="ARBA" id="ARBA00022801"/>
    </source>
</evidence>
<dbReference type="InterPro" id="IPR012337">
    <property type="entry name" value="RNaseH-like_sf"/>
</dbReference>
<dbReference type="GO" id="GO:0005634">
    <property type="term" value="C:nucleus"/>
    <property type="evidence" value="ECO:0007669"/>
    <property type="project" value="TreeGrafter"/>
</dbReference>
<reference evidence="5 6" key="1">
    <citation type="journal article" date="2012" name="BMC Genomics">
        <title>Comparative genomic analysis and phylogenetic position of Theileria equi.</title>
        <authorList>
            <person name="Kappmeyer L.S."/>
            <person name="Thiagarajan M."/>
            <person name="Herndon D.R."/>
            <person name="Ramsay J.D."/>
            <person name="Caler E."/>
            <person name="Djikeng A."/>
            <person name="Gillespie J.J."/>
            <person name="Lau A.O."/>
            <person name="Roalson E.H."/>
            <person name="Silva J.C."/>
            <person name="Silva M.G."/>
            <person name="Suarez C.E."/>
            <person name="Ueti M.W."/>
            <person name="Nene V.M."/>
            <person name="Mealey R.H."/>
            <person name="Knowles D.P."/>
            <person name="Brayton K.A."/>
        </authorList>
    </citation>
    <scope>NUCLEOTIDE SEQUENCE [LARGE SCALE GENOMIC DNA]</scope>
    <source>
        <strain evidence="5 6">WA</strain>
    </source>
</reference>
<protein>
    <submittedName>
        <fullName evidence="5">3-5 exonuclease domain containing protein</fullName>
    </submittedName>
</protein>
<dbReference type="PANTHER" id="PTHR13620">
    <property type="entry name" value="3-5 EXONUCLEASE"/>
    <property type="match status" value="1"/>
</dbReference>
<evidence type="ECO:0000313" key="5">
    <source>
        <dbReference type="EMBL" id="AFZ78982.1"/>
    </source>
</evidence>
<feature type="signal peptide" evidence="3">
    <location>
        <begin position="1"/>
        <end position="17"/>
    </location>
</feature>